<dbReference type="SUPFAM" id="SSF54928">
    <property type="entry name" value="RNA-binding domain, RBD"/>
    <property type="match status" value="1"/>
</dbReference>
<dbReference type="PANTHER" id="PTHR32343">
    <property type="entry name" value="SERINE/ARGININE-RICH SPLICING FACTOR"/>
    <property type="match status" value="1"/>
</dbReference>
<dbReference type="PROSITE" id="PS50102">
    <property type="entry name" value="RRM"/>
    <property type="match status" value="1"/>
</dbReference>
<evidence type="ECO:0000313" key="4">
    <source>
        <dbReference type="Proteomes" id="UP001180020"/>
    </source>
</evidence>
<sequence length="170" mass="18326">MGAMDLSVQVLNIPPKTTQEDLITFFSYCGSVDEIQLKRSNNGNQTQEALVTFRQPYARQTALLLNDATISGNRVRVLPVEISETSPISNESSKGKHGFIHSSQSVMKTIAAKSYEVMNKAKELDGRYGVLQGTRLAAGQVVSGGTVLLSGLKDKALKLGGKKGEDNDIP</sequence>
<comment type="caution">
    <text evidence="3">The sequence shown here is derived from an EMBL/GenBank/DDBJ whole genome shotgun (WGS) entry which is preliminary data.</text>
</comment>
<keyword evidence="1" id="KW-0694">RNA-binding</keyword>
<gene>
    <name evidence="3" type="ORF">QJS10_CPA16g00674</name>
</gene>
<evidence type="ECO:0000256" key="1">
    <source>
        <dbReference type="PROSITE-ProRule" id="PRU00176"/>
    </source>
</evidence>
<organism evidence="3 4">
    <name type="scientific">Acorus calamus</name>
    <name type="common">Sweet flag</name>
    <dbReference type="NCBI Taxonomy" id="4465"/>
    <lineage>
        <taxon>Eukaryota</taxon>
        <taxon>Viridiplantae</taxon>
        <taxon>Streptophyta</taxon>
        <taxon>Embryophyta</taxon>
        <taxon>Tracheophyta</taxon>
        <taxon>Spermatophyta</taxon>
        <taxon>Magnoliopsida</taxon>
        <taxon>Liliopsida</taxon>
        <taxon>Acoraceae</taxon>
        <taxon>Acorus</taxon>
    </lineage>
</organism>
<evidence type="ECO:0000313" key="3">
    <source>
        <dbReference type="EMBL" id="KAK1294711.1"/>
    </source>
</evidence>
<dbReference type="InterPro" id="IPR000504">
    <property type="entry name" value="RRM_dom"/>
</dbReference>
<evidence type="ECO:0000259" key="2">
    <source>
        <dbReference type="PROSITE" id="PS50102"/>
    </source>
</evidence>
<proteinExistence type="predicted"/>
<dbReference type="Gene3D" id="3.30.70.330">
    <property type="match status" value="1"/>
</dbReference>
<keyword evidence="4" id="KW-1185">Reference proteome</keyword>
<dbReference type="SMART" id="SM00360">
    <property type="entry name" value="RRM"/>
    <property type="match status" value="1"/>
</dbReference>
<reference evidence="3" key="2">
    <citation type="submission" date="2023-06" db="EMBL/GenBank/DDBJ databases">
        <authorList>
            <person name="Ma L."/>
            <person name="Liu K.-W."/>
            <person name="Li Z."/>
            <person name="Hsiao Y.-Y."/>
            <person name="Qi Y."/>
            <person name="Fu T."/>
            <person name="Tang G."/>
            <person name="Zhang D."/>
            <person name="Sun W.-H."/>
            <person name="Liu D.-K."/>
            <person name="Li Y."/>
            <person name="Chen G.-Z."/>
            <person name="Liu X.-D."/>
            <person name="Liao X.-Y."/>
            <person name="Jiang Y.-T."/>
            <person name="Yu X."/>
            <person name="Hao Y."/>
            <person name="Huang J."/>
            <person name="Zhao X.-W."/>
            <person name="Ke S."/>
            <person name="Chen Y.-Y."/>
            <person name="Wu W.-L."/>
            <person name="Hsu J.-L."/>
            <person name="Lin Y.-F."/>
            <person name="Huang M.-D."/>
            <person name="Li C.-Y."/>
            <person name="Huang L."/>
            <person name="Wang Z.-W."/>
            <person name="Zhao X."/>
            <person name="Zhong W.-Y."/>
            <person name="Peng D.-H."/>
            <person name="Ahmad S."/>
            <person name="Lan S."/>
            <person name="Zhang J.-S."/>
            <person name="Tsai W.-C."/>
            <person name="Van De Peer Y."/>
            <person name="Liu Z.-J."/>
        </authorList>
    </citation>
    <scope>NUCLEOTIDE SEQUENCE</scope>
    <source>
        <strain evidence="3">CP</strain>
        <tissue evidence="3">Leaves</tissue>
    </source>
</reference>
<dbReference type="PANTHER" id="PTHR32343:SF44">
    <property type="entry name" value="PROTEIN VIP1-LIKE"/>
    <property type="match status" value="1"/>
</dbReference>
<reference evidence="3" key="1">
    <citation type="journal article" date="2023" name="Nat. Commun.">
        <title>Diploid and tetraploid genomes of Acorus and the evolution of monocots.</title>
        <authorList>
            <person name="Ma L."/>
            <person name="Liu K.W."/>
            <person name="Li Z."/>
            <person name="Hsiao Y.Y."/>
            <person name="Qi Y."/>
            <person name="Fu T."/>
            <person name="Tang G.D."/>
            <person name="Zhang D."/>
            <person name="Sun W.H."/>
            <person name="Liu D.K."/>
            <person name="Li Y."/>
            <person name="Chen G.Z."/>
            <person name="Liu X.D."/>
            <person name="Liao X.Y."/>
            <person name="Jiang Y.T."/>
            <person name="Yu X."/>
            <person name="Hao Y."/>
            <person name="Huang J."/>
            <person name="Zhao X.W."/>
            <person name="Ke S."/>
            <person name="Chen Y.Y."/>
            <person name="Wu W.L."/>
            <person name="Hsu J.L."/>
            <person name="Lin Y.F."/>
            <person name="Huang M.D."/>
            <person name="Li C.Y."/>
            <person name="Huang L."/>
            <person name="Wang Z.W."/>
            <person name="Zhao X."/>
            <person name="Zhong W.Y."/>
            <person name="Peng D.H."/>
            <person name="Ahmad S."/>
            <person name="Lan S."/>
            <person name="Zhang J.S."/>
            <person name="Tsai W.C."/>
            <person name="Van de Peer Y."/>
            <person name="Liu Z.J."/>
        </authorList>
    </citation>
    <scope>NUCLEOTIDE SEQUENCE</scope>
    <source>
        <strain evidence="3">CP</strain>
    </source>
</reference>
<dbReference type="GO" id="GO:0003723">
    <property type="term" value="F:RNA binding"/>
    <property type="evidence" value="ECO:0007669"/>
    <property type="project" value="UniProtKB-UniRule"/>
</dbReference>
<dbReference type="InterPro" id="IPR035979">
    <property type="entry name" value="RBD_domain_sf"/>
</dbReference>
<feature type="domain" description="RRM" evidence="2">
    <location>
        <begin position="6"/>
        <end position="85"/>
    </location>
</feature>
<dbReference type="AlphaFoldDB" id="A0AAV9CZN9"/>
<name>A0AAV9CZN9_ACOCL</name>
<dbReference type="InterPro" id="IPR012677">
    <property type="entry name" value="Nucleotide-bd_a/b_plait_sf"/>
</dbReference>
<accession>A0AAV9CZN9</accession>
<dbReference type="EMBL" id="JAUJYO010000016">
    <property type="protein sequence ID" value="KAK1294711.1"/>
    <property type="molecule type" value="Genomic_DNA"/>
</dbReference>
<protein>
    <recommendedName>
        <fullName evidence="2">RRM domain-containing protein</fullName>
    </recommendedName>
</protein>
<dbReference type="Proteomes" id="UP001180020">
    <property type="component" value="Unassembled WGS sequence"/>
</dbReference>
<dbReference type="Pfam" id="PF00076">
    <property type="entry name" value="RRM_1"/>
    <property type="match status" value="1"/>
</dbReference>